<dbReference type="Proteomes" id="UP000198848">
    <property type="component" value="Unassembled WGS sequence"/>
</dbReference>
<dbReference type="EMBL" id="FNLC01000006">
    <property type="protein sequence ID" value="SDR42182.1"/>
    <property type="molecule type" value="Genomic_DNA"/>
</dbReference>
<proteinExistence type="predicted"/>
<dbReference type="OrthoDB" id="170096at2157"/>
<dbReference type="STRING" id="1095778.SAMN04489842_3869"/>
<evidence type="ECO:0000313" key="2">
    <source>
        <dbReference type="EMBL" id="SDR42182.1"/>
    </source>
</evidence>
<protein>
    <submittedName>
        <fullName evidence="2">Uncharacterized protein</fullName>
    </submittedName>
</protein>
<evidence type="ECO:0000256" key="1">
    <source>
        <dbReference type="SAM" id="Phobius"/>
    </source>
</evidence>
<evidence type="ECO:0000313" key="3">
    <source>
        <dbReference type="Proteomes" id="UP000198848"/>
    </source>
</evidence>
<keyword evidence="3" id="KW-1185">Reference proteome</keyword>
<keyword evidence="1" id="KW-0472">Membrane</keyword>
<accession>A0A1H1IWU9</accession>
<dbReference type="RefSeq" id="WP_090385532.1">
    <property type="nucleotide sequence ID" value="NZ_FNLC01000006.1"/>
</dbReference>
<gene>
    <name evidence="2" type="ORF">SAMN04489842_3869</name>
</gene>
<reference evidence="3" key="1">
    <citation type="submission" date="2016-10" db="EMBL/GenBank/DDBJ databases">
        <authorList>
            <person name="Varghese N."/>
            <person name="Submissions S."/>
        </authorList>
    </citation>
    <scope>NUCLEOTIDE SEQUENCE [LARGE SCALE GENOMIC DNA]</scope>
    <source>
        <strain evidence="3">DSM 24767</strain>
    </source>
</reference>
<sequence length="101" mass="11332">MLPESPRDRLEWAITESVVIFGILLFWVGVAAVVTIVARLLTLPLELLDIHLLLLHAEFGRAITGLWGVVVPLTIVTATLYVIVRAGGLLIDYYRREPQRQ</sequence>
<feature type="transmembrane region" description="Helical" evidence="1">
    <location>
        <begin position="62"/>
        <end position="91"/>
    </location>
</feature>
<organism evidence="2 3">
    <name type="scientific">Natronobacterium texcoconense</name>
    <dbReference type="NCBI Taxonomy" id="1095778"/>
    <lineage>
        <taxon>Archaea</taxon>
        <taxon>Methanobacteriati</taxon>
        <taxon>Methanobacteriota</taxon>
        <taxon>Stenosarchaea group</taxon>
        <taxon>Halobacteria</taxon>
        <taxon>Halobacteriales</taxon>
        <taxon>Natrialbaceae</taxon>
        <taxon>Natronobacterium</taxon>
    </lineage>
</organism>
<dbReference type="AlphaFoldDB" id="A0A1H1IWU9"/>
<feature type="transmembrane region" description="Helical" evidence="1">
    <location>
        <begin position="12"/>
        <end position="42"/>
    </location>
</feature>
<name>A0A1H1IWU9_NATTX</name>
<keyword evidence="1" id="KW-1133">Transmembrane helix</keyword>
<keyword evidence="1" id="KW-0812">Transmembrane</keyword>